<keyword evidence="4" id="KW-1185">Reference proteome</keyword>
<dbReference type="EC" id="3.1.3.16" evidence="1"/>
<evidence type="ECO:0000256" key="1">
    <source>
        <dbReference type="ARBA" id="ARBA00013081"/>
    </source>
</evidence>
<dbReference type="InterPro" id="IPR008984">
    <property type="entry name" value="SMAD_FHA_dom_sf"/>
</dbReference>
<dbReference type="Gene3D" id="2.60.200.20">
    <property type="match status" value="1"/>
</dbReference>
<name>A0ABR2MSJ3_9ASPA</name>
<sequence length="332" mass="36247">MSHSMPPLAAAEGVSELKGRLIGKGHCVRPLAMKDVGVECRSHRRPSIGSDRLLVNRRVVQSEEKSKWELVDLGSLNGTSLNSRSINNLVAGSRSSSDPVELSSGDVITLGSCSKISVQIVQDDKCELPFGVGIASDPMSMRRGGKKLPMEDMCYCRWPLPDIEQFGLFCIFDGHGGVGAAGAASNNVCHFVAFFHIQKVISRLQEILYNAALSLALYATSTRSQTIKTVLRSGEEIVNLEEFLCAMNPQMLGWTMIERSCFLPIRPQFVDWSSKSLSNDVLKKGQGIPVHKASLRSECQGKGRVKCRQTLPCISPSPYSGNFVQGTHPLHS</sequence>
<dbReference type="SUPFAM" id="SSF81606">
    <property type="entry name" value="PP2C-like"/>
    <property type="match status" value="1"/>
</dbReference>
<feature type="domain" description="FHA" evidence="2">
    <location>
        <begin position="63"/>
        <end position="111"/>
    </location>
</feature>
<evidence type="ECO:0000259" key="2">
    <source>
        <dbReference type="Pfam" id="PF00498"/>
    </source>
</evidence>
<evidence type="ECO:0000313" key="4">
    <source>
        <dbReference type="Proteomes" id="UP001412067"/>
    </source>
</evidence>
<proteinExistence type="predicted"/>
<organism evidence="3 4">
    <name type="scientific">Platanthera guangdongensis</name>
    <dbReference type="NCBI Taxonomy" id="2320717"/>
    <lineage>
        <taxon>Eukaryota</taxon>
        <taxon>Viridiplantae</taxon>
        <taxon>Streptophyta</taxon>
        <taxon>Embryophyta</taxon>
        <taxon>Tracheophyta</taxon>
        <taxon>Spermatophyta</taxon>
        <taxon>Magnoliopsida</taxon>
        <taxon>Liliopsida</taxon>
        <taxon>Asparagales</taxon>
        <taxon>Orchidaceae</taxon>
        <taxon>Orchidoideae</taxon>
        <taxon>Orchideae</taxon>
        <taxon>Orchidinae</taxon>
        <taxon>Platanthera</taxon>
    </lineage>
</organism>
<accession>A0ABR2MSJ3</accession>
<dbReference type="PROSITE" id="PS01032">
    <property type="entry name" value="PPM_1"/>
    <property type="match status" value="1"/>
</dbReference>
<dbReference type="Proteomes" id="UP001412067">
    <property type="component" value="Unassembled WGS sequence"/>
</dbReference>
<dbReference type="Gene3D" id="3.60.40.10">
    <property type="entry name" value="PPM-type phosphatase domain"/>
    <property type="match status" value="1"/>
</dbReference>
<comment type="caution">
    <text evidence="3">The sequence shown here is derived from an EMBL/GenBank/DDBJ whole genome shotgun (WGS) entry which is preliminary data.</text>
</comment>
<dbReference type="InterPro" id="IPR000253">
    <property type="entry name" value="FHA_dom"/>
</dbReference>
<evidence type="ECO:0000313" key="3">
    <source>
        <dbReference type="EMBL" id="KAK8967123.1"/>
    </source>
</evidence>
<protein>
    <recommendedName>
        <fullName evidence="1">protein-serine/threonine phosphatase</fullName>
        <ecNumber evidence="1">3.1.3.16</ecNumber>
    </recommendedName>
</protein>
<dbReference type="EMBL" id="JBBWWR010000005">
    <property type="protein sequence ID" value="KAK8967123.1"/>
    <property type="molecule type" value="Genomic_DNA"/>
</dbReference>
<gene>
    <name evidence="3" type="primary">KAPP</name>
    <name evidence="3" type="ORF">KSP40_PGU020234</name>
</gene>
<dbReference type="InterPro" id="IPR036457">
    <property type="entry name" value="PPM-type-like_dom_sf"/>
</dbReference>
<dbReference type="Pfam" id="PF00498">
    <property type="entry name" value="FHA"/>
    <property type="match status" value="1"/>
</dbReference>
<dbReference type="SUPFAM" id="SSF49879">
    <property type="entry name" value="SMAD/FHA domain"/>
    <property type="match status" value="1"/>
</dbReference>
<dbReference type="InterPro" id="IPR000222">
    <property type="entry name" value="PP2C_BS"/>
</dbReference>
<reference evidence="3 4" key="1">
    <citation type="journal article" date="2022" name="Nat. Plants">
        <title>Genomes of leafy and leafless Platanthera orchids illuminate the evolution of mycoheterotrophy.</title>
        <authorList>
            <person name="Li M.H."/>
            <person name="Liu K.W."/>
            <person name="Li Z."/>
            <person name="Lu H.C."/>
            <person name="Ye Q.L."/>
            <person name="Zhang D."/>
            <person name="Wang J.Y."/>
            <person name="Li Y.F."/>
            <person name="Zhong Z.M."/>
            <person name="Liu X."/>
            <person name="Yu X."/>
            <person name="Liu D.K."/>
            <person name="Tu X.D."/>
            <person name="Liu B."/>
            <person name="Hao Y."/>
            <person name="Liao X.Y."/>
            <person name="Jiang Y.T."/>
            <person name="Sun W.H."/>
            <person name="Chen J."/>
            <person name="Chen Y.Q."/>
            <person name="Ai Y."/>
            <person name="Zhai J.W."/>
            <person name="Wu S.S."/>
            <person name="Zhou Z."/>
            <person name="Hsiao Y.Y."/>
            <person name="Wu W.L."/>
            <person name="Chen Y.Y."/>
            <person name="Lin Y.F."/>
            <person name="Hsu J.L."/>
            <person name="Li C.Y."/>
            <person name="Wang Z.W."/>
            <person name="Zhao X."/>
            <person name="Zhong W.Y."/>
            <person name="Ma X.K."/>
            <person name="Ma L."/>
            <person name="Huang J."/>
            <person name="Chen G.Z."/>
            <person name="Huang M.Z."/>
            <person name="Huang L."/>
            <person name="Peng D.H."/>
            <person name="Luo Y.B."/>
            <person name="Zou S.Q."/>
            <person name="Chen S.P."/>
            <person name="Lan S."/>
            <person name="Tsai W.C."/>
            <person name="Van de Peer Y."/>
            <person name="Liu Z.J."/>
        </authorList>
    </citation>
    <scope>NUCLEOTIDE SEQUENCE [LARGE SCALE GENOMIC DNA]</scope>
    <source>
        <strain evidence="3">Lor288</strain>
    </source>
</reference>